<accession>A0ABC9H7Q0</accession>
<dbReference type="PANTHER" id="PTHR33110">
    <property type="entry name" value="F-BOX/KELCH-REPEAT PROTEIN-RELATED"/>
    <property type="match status" value="1"/>
</dbReference>
<dbReference type="EMBL" id="CAXIPR030002384">
    <property type="protein sequence ID" value="CAM0149755.1"/>
    <property type="molecule type" value="Genomic_DNA"/>
</dbReference>
<dbReference type="Proteomes" id="UP001497457">
    <property type="component" value="Unassembled WGS sequence"/>
</dbReference>
<proteinExistence type="predicted"/>
<dbReference type="PANTHER" id="PTHR33110:SF134">
    <property type="entry name" value="OS09G0565350 PROTEIN"/>
    <property type="match status" value="1"/>
</dbReference>
<dbReference type="EMBL" id="CAXIPR030003826">
    <property type="protein sequence ID" value="CAM0150804.1"/>
    <property type="molecule type" value="Genomic_DNA"/>
</dbReference>
<evidence type="ECO:0008006" key="5">
    <source>
        <dbReference type="Google" id="ProtNLM"/>
    </source>
</evidence>
<sequence length="448" mass="49334">MLLEDPSTELVGIRTCGGRSASSSTSSGRWPDLQPNLLRDISSRLHAVGDYVCFHARPVLLPWLLGPRDGSGRRLARCIFSSSKPPNHRRRRNTTTAGLCVVQDRKWVVRTDDGTVAGMRPTTTITTCPQPSSSSGFFINELFAGSATTPMTCYPDEVKADGYRTFGAISGDGTIFLYSIGEVFLKFYLPTFRAALLHPSDADWTPVRSRQEVHDDCHERARCSVVYHGGKILLYEGNFCGCIVTDDETRARDVLRIWDPQEPGLAIASSCAIETRGELLRASVDVRRSEGYCYDGAGRKRKRAVEESVSVSVHALQEVEDEAGDGGSGKRLRWVQGVERSLGFDGRVMFLGQPVSFAMDAVRLGIGGGGGGGGCAYFVHGDEKRRCVYKYSFGDKKLEMVTRLPKGWNVSQAYSWITPQPAIATTKEIRERVEALNRKESTADKKLS</sequence>
<organism evidence="3 4">
    <name type="scientific">Urochloa decumbens</name>
    <dbReference type="NCBI Taxonomy" id="240449"/>
    <lineage>
        <taxon>Eukaryota</taxon>
        <taxon>Viridiplantae</taxon>
        <taxon>Streptophyta</taxon>
        <taxon>Embryophyta</taxon>
        <taxon>Tracheophyta</taxon>
        <taxon>Spermatophyta</taxon>
        <taxon>Magnoliopsida</taxon>
        <taxon>Liliopsida</taxon>
        <taxon>Poales</taxon>
        <taxon>Poaceae</taxon>
        <taxon>PACMAD clade</taxon>
        <taxon>Panicoideae</taxon>
        <taxon>Panicodae</taxon>
        <taxon>Paniceae</taxon>
        <taxon>Melinidinae</taxon>
        <taxon>Urochloa</taxon>
    </lineage>
</organism>
<reference evidence="3 4" key="1">
    <citation type="submission" date="2024-10" db="EMBL/GenBank/DDBJ databases">
        <authorList>
            <person name="Ryan C."/>
        </authorList>
    </citation>
    <scope>NUCLEOTIDE SEQUENCE [LARGE SCALE GENOMIC DNA]</scope>
</reference>
<evidence type="ECO:0000256" key="1">
    <source>
        <dbReference type="SAM" id="MobiDB-lite"/>
    </source>
</evidence>
<feature type="region of interest" description="Disordered" evidence="1">
    <location>
        <begin position="14"/>
        <end position="33"/>
    </location>
</feature>
<keyword evidence="4" id="KW-1185">Reference proteome</keyword>
<protein>
    <recommendedName>
        <fullName evidence="5">DUF295 domain-containing protein</fullName>
    </recommendedName>
</protein>
<comment type="caution">
    <text evidence="3">The sequence shown here is derived from an EMBL/GenBank/DDBJ whole genome shotgun (WGS) entry which is preliminary data.</text>
</comment>
<feature type="compositionally biased region" description="Low complexity" evidence="1">
    <location>
        <begin position="14"/>
        <end position="29"/>
    </location>
</feature>
<evidence type="ECO:0000313" key="4">
    <source>
        <dbReference type="Proteomes" id="UP001497457"/>
    </source>
</evidence>
<evidence type="ECO:0000313" key="2">
    <source>
        <dbReference type="EMBL" id="CAM0149755.1"/>
    </source>
</evidence>
<evidence type="ECO:0000313" key="3">
    <source>
        <dbReference type="EMBL" id="CAM0150804.1"/>
    </source>
</evidence>
<gene>
    <name evidence="2" type="ORF">URODEC1_LOCUS122897</name>
    <name evidence="3" type="ORF">URODEC1_LOCUS123849</name>
</gene>
<name>A0ABC9H7Q0_9POAL</name>
<dbReference type="AlphaFoldDB" id="A0ABC9H7Q0"/>